<dbReference type="PANTHER" id="PTHR12532">
    <property type="entry name" value="TRANSLATIONAL ACTIVATOR OF CYTOCHROME C OXIDASE 1"/>
    <property type="match status" value="1"/>
</dbReference>
<evidence type="ECO:0000256" key="2">
    <source>
        <dbReference type="ARBA" id="ARBA00022490"/>
    </source>
</evidence>
<dbReference type="InterPro" id="IPR029072">
    <property type="entry name" value="YebC-like"/>
</dbReference>
<evidence type="ECO:0000256" key="5">
    <source>
        <dbReference type="ARBA" id="ARBA00023163"/>
    </source>
</evidence>
<gene>
    <name evidence="8" type="ORF">A3I30_02525</name>
</gene>
<dbReference type="Proteomes" id="UP000177197">
    <property type="component" value="Unassembled WGS sequence"/>
</dbReference>
<sequence length="186" mass="20762">MSGHSKWSTIKHKKAITDAKRSKIFSKISALITIAAREKGGDPASNPTLRTTIEKAREVNMPRENIDRAIKRGTGEIAGTRLEEITYGAFGPGGVAMLITTITDNKNRTLAEIKKILSDHNGKFVETSSIQWMFRREGADWAPNSPVKIEDETVKKELTAIYEALDDQQDVNNIYTNEEEARLSED</sequence>
<dbReference type="InterPro" id="IPR002876">
    <property type="entry name" value="Transcrip_reg_TACO1-like"/>
</dbReference>
<comment type="caution">
    <text evidence="8">The sequence shown here is derived from an EMBL/GenBank/DDBJ whole genome shotgun (WGS) entry which is preliminary data.</text>
</comment>
<feature type="domain" description="TACO1/YebC-like second and third" evidence="6">
    <location>
        <begin position="82"/>
        <end position="138"/>
    </location>
</feature>
<keyword evidence="3" id="KW-0805">Transcription regulation</keyword>
<proteinExistence type="inferred from homology"/>
<dbReference type="GO" id="GO:0005829">
    <property type="term" value="C:cytosol"/>
    <property type="evidence" value="ECO:0007669"/>
    <property type="project" value="TreeGrafter"/>
</dbReference>
<evidence type="ECO:0000313" key="9">
    <source>
        <dbReference type="Proteomes" id="UP000177197"/>
    </source>
</evidence>
<name>A0A1F5CB69_9BACT</name>
<evidence type="ECO:0000259" key="6">
    <source>
        <dbReference type="Pfam" id="PF01709"/>
    </source>
</evidence>
<dbReference type="EMBL" id="MEYV01000013">
    <property type="protein sequence ID" value="OGD40077.1"/>
    <property type="molecule type" value="Genomic_DNA"/>
</dbReference>
<reference evidence="8 9" key="1">
    <citation type="journal article" date="2016" name="Nat. Commun.">
        <title>Thousands of microbial genomes shed light on interconnected biogeochemical processes in an aquifer system.</title>
        <authorList>
            <person name="Anantharaman K."/>
            <person name="Brown C.T."/>
            <person name="Hug L.A."/>
            <person name="Sharon I."/>
            <person name="Castelle C.J."/>
            <person name="Probst A.J."/>
            <person name="Thomas B.C."/>
            <person name="Singh A."/>
            <person name="Wilkins M.J."/>
            <person name="Karaoz U."/>
            <person name="Brodie E.L."/>
            <person name="Williams K.H."/>
            <person name="Hubbard S.S."/>
            <person name="Banfield J.F."/>
        </authorList>
    </citation>
    <scope>NUCLEOTIDE SEQUENCE [LARGE SCALE GENOMIC DNA]</scope>
</reference>
<accession>A0A1F5CB69</accession>
<keyword evidence="4" id="KW-0238">DNA-binding</keyword>
<keyword evidence="2" id="KW-0963">Cytoplasm</keyword>
<dbReference type="AlphaFoldDB" id="A0A1F5CB69"/>
<evidence type="ECO:0000256" key="3">
    <source>
        <dbReference type="ARBA" id="ARBA00023015"/>
    </source>
</evidence>
<dbReference type="FunFam" id="1.10.10.200:FF:000002">
    <property type="entry name" value="Probable transcriptional regulatory protein CLM62_37755"/>
    <property type="match status" value="1"/>
</dbReference>
<evidence type="ECO:0008006" key="10">
    <source>
        <dbReference type="Google" id="ProtNLM"/>
    </source>
</evidence>
<protein>
    <recommendedName>
        <fullName evidence="10">Transcriptional regulator</fullName>
    </recommendedName>
</protein>
<feature type="domain" description="TACO1/YebC-like N-terminal" evidence="7">
    <location>
        <begin position="5"/>
        <end position="76"/>
    </location>
</feature>
<evidence type="ECO:0000256" key="4">
    <source>
        <dbReference type="ARBA" id="ARBA00023125"/>
    </source>
</evidence>
<evidence type="ECO:0000259" key="7">
    <source>
        <dbReference type="Pfam" id="PF20772"/>
    </source>
</evidence>
<dbReference type="Gene3D" id="1.10.10.200">
    <property type="match status" value="1"/>
</dbReference>
<organism evidence="8 9">
    <name type="scientific">Candidatus Azambacteria bacterium RIFCSPLOWO2_02_FULL_44_14</name>
    <dbReference type="NCBI Taxonomy" id="1797306"/>
    <lineage>
        <taxon>Bacteria</taxon>
        <taxon>Candidatus Azamiibacteriota</taxon>
    </lineage>
</organism>
<dbReference type="InterPro" id="IPR048300">
    <property type="entry name" value="TACO1_YebC-like_2nd/3rd_dom"/>
</dbReference>
<dbReference type="SUPFAM" id="SSF75625">
    <property type="entry name" value="YebC-like"/>
    <property type="match status" value="1"/>
</dbReference>
<dbReference type="InterPro" id="IPR026564">
    <property type="entry name" value="Transcrip_reg_TACO1-like_dom3"/>
</dbReference>
<keyword evidence="5" id="KW-0804">Transcription</keyword>
<evidence type="ECO:0000256" key="1">
    <source>
        <dbReference type="ARBA" id="ARBA00008724"/>
    </source>
</evidence>
<comment type="similarity">
    <text evidence="1">Belongs to the TACO1 family.</text>
</comment>
<dbReference type="GO" id="GO:0003677">
    <property type="term" value="F:DNA binding"/>
    <property type="evidence" value="ECO:0007669"/>
    <property type="project" value="UniProtKB-KW"/>
</dbReference>
<dbReference type="Pfam" id="PF01709">
    <property type="entry name" value="Transcrip_reg"/>
    <property type="match status" value="1"/>
</dbReference>
<dbReference type="InterPro" id="IPR017856">
    <property type="entry name" value="Integrase-like_N"/>
</dbReference>
<evidence type="ECO:0000313" key="8">
    <source>
        <dbReference type="EMBL" id="OGD40077.1"/>
    </source>
</evidence>
<dbReference type="Pfam" id="PF20772">
    <property type="entry name" value="TACO1_YebC_N"/>
    <property type="match status" value="1"/>
</dbReference>
<dbReference type="PANTHER" id="PTHR12532:SF6">
    <property type="entry name" value="TRANSCRIPTIONAL REGULATORY PROTEIN YEBC-RELATED"/>
    <property type="match status" value="1"/>
</dbReference>
<dbReference type="Gene3D" id="3.30.70.980">
    <property type="match status" value="1"/>
</dbReference>
<dbReference type="InterPro" id="IPR049083">
    <property type="entry name" value="TACO1_YebC_N"/>
</dbReference>